<evidence type="ECO:0000313" key="2">
    <source>
        <dbReference type="EMBL" id="OHT24312.1"/>
    </source>
</evidence>
<accession>A0A1S1HR49</accession>
<dbReference type="RefSeq" id="WP_070927515.1">
    <property type="nucleotide sequence ID" value="NZ_VAUD01000025.1"/>
</dbReference>
<keyword evidence="3" id="KW-1185">Reference proteome</keyword>
<comment type="caution">
    <text evidence="2">The sequence shown here is derived from an EMBL/GenBank/DDBJ whole genome shotgun (WGS) entry which is preliminary data.</text>
</comment>
<dbReference type="AlphaFoldDB" id="A0A1S1HR49"/>
<evidence type="ECO:0008006" key="4">
    <source>
        <dbReference type="Google" id="ProtNLM"/>
    </source>
</evidence>
<keyword evidence="1" id="KW-0812">Transmembrane</keyword>
<dbReference type="EMBL" id="LVIE01000156">
    <property type="protein sequence ID" value="OHT24312.1"/>
    <property type="molecule type" value="Genomic_DNA"/>
</dbReference>
<sequence length="183" mass="21089">MNSNTSAFWYRPLWQRLLPTSVAMILILFTYFYFYWQPIALQLAKLEHEIHDLDAQSRHMQITHQQLPSLEQLNSQIVALKHKVNSSQRDPSEFITHLQQTVTRTNVVLNRLQPSTNTETQEKSYTIEVQGDYPQLYRFIHALISPPTHQIGLLSGASFTPHNGQLAATLTISFITDDKNNAQ</sequence>
<dbReference type="Proteomes" id="UP000179588">
    <property type="component" value="Unassembled WGS sequence"/>
</dbReference>
<keyword evidence="1" id="KW-1133">Transmembrane helix</keyword>
<evidence type="ECO:0000256" key="1">
    <source>
        <dbReference type="SAM" id="Phobius"/>
    </source>
</evidence>
<name>A0A1S1HR49_PROST</name>
<proteinExistence type="predicted"/>
<reference evidence="2 3" key="1">
    <citation type="submission" date="2016-03" db="EMBL/GenBank/DDBJ databases">
        <title>Genome sequence of Providencia stuartii strain, isolated from the salivary glands of larval Lucilia sericata.</title>
        <authorList>
            <person name="Yuan Y."/>
            <person name="Zhang Y."/>
            <person name="Fu S."/>
            <person name="Crippen T.L."/>
            <person name="Visi D."/>
            <person name="Benbow M.E."/>
            <person name="Allen M."/>
            <person name="Tomberlin J.K."/>
            <person name="Sze S.-H."/>
            <person name="Tarone A.M."/>
        </authorList>
    </citation>
    <scope>NUCLEOTIDE SEQUENCE [LARGE SCALE GENOMIC DNA]</scope>
    <source>
        <strain evidence="2 3">Crippen</strain>
    </source>
</reference>
<feature type="transmembrane region" description="Helical" evidence="1">
    <location>
        <begin position="17"/>
        <end position="36"/>
    </location>
</feature>
<organism evidence="2 3">
    <name type="scientific">Providencia stuartii</name>
    <dbReference type="NCBI Taxonomy" id="588"/>
    <lineage>
        <taxon>Bacteria</taxon>
        <taxon>Pseudomonadati</taxon>
        <taxon>Pseudomonadota</taxon>
        <taxon>Gammaproteobacteria</taxon>
        <taxon>Enterobacterales</taxon>
        <taxon>Morganellaceae</taxon>
        <taxon>Providencia</taxon>
    </lineage>
</organism>
<dbReference type="InterPro" id="IPR014717">
    <property type="entry name" value="Transl_elong_EF1B/ribsomal_bS6"/>
</dbReference>
<dbReference type="Gene3D" id="3.30.70.60">
    <property type="match status" value="1"/>
</dbReference>
<keyword evidence="1" id="KW-0472">Membrane</keyword>
<protein>
    <recommendedName>
        <fullName evidence="4">Pilus assembly protein, PilO</fullName>
    </recommendedName>
</protein>
<gene>
    <name evidence="2" type="ORF">A3Q29_18240</name>
</gene>
<evidence type="ECO:0000313" key="3">
    <source>
        <dbReference type="Proteomes" id="UP000179588"/>
    </source>
</evidence>